<organism evidence="8 9">
    <name type="scientific">Geothrix oryzae</name>
    <dbReference type="NCBI Taxonomy" id="2927975"/>
    <lineage>
        <taxon>Bacteria</taxon>
        <taxon>Pseudomonadati</taxon>
        <taxon>Acidobacteriota</taxon>
        <taxon>Holophagae</taxon>
        <taxon>Holophagales</taxon>
        <taxon>Holophagaceae</taxon>
        <taxon>Geothrix</taxon>
    </lineage>
</organism>
<feature type="region of interest" description="Disordered" evidence="5">
    <location>
        <begin position="166"/>
        <end position="186"/>
    </location>
</feature>
<dbReference type="CDD" id="cd03467">
    <property type="entry name" value="Rieske"/>
    <property type="match status" value="1"/>
</dbReference>
<keyword evidence="3" id="KW-0408">Iron</keyword>
<dbReference type="EMBL" id="AP027079">
    <property type="protein sequence ID" value="BDU68195.1"/>
    <property type="molecule type" value="Genomic_DNA"/>
</dbReference>
<name>A0ABM8DMU0_9BACT</name>
<protein>
    <recommendedName>
        <fullName evidence="7">Rieske domain-containing protein</fullName>
    </recommendedName>
</protein>
<evidence type="ECO:0000256" key="3">
    <source>
        <dbReference type="ARBA" id="ARBA00023004"/>
    </source>
</evidence>
<keyword evidence="6" id="KW-1133">Transmembrane helix</keyword>
<dbReference type="RefSeq" id="WP_286354819.1">
    <property type="nucleotide sequence ID" value="NZ_AP027079.1"/>
</dbReference>
<evidence type="ECO:0000256" key="6">
    <source>
        <dbReference type="SAM" id="Phobius"/>
    </source>
</evidence>
<sequence>MTWWRRAFPLELAEESHFSRREFARFLAVVSAGFTAGIGYLWLRKKPLEGASDPEPDHHETPVALGLATDLQPGQSRLFKFRDAQDACILLRTPKGELKAYRQTCTHLGCAVRFRDERLECPCHEGFFEVDRGLPIQGPPTRPLAGIALEVRADGSLWAVSELPKPTDLGRRASTCPREARSEVPS</sequence>
<accession>A0ABM8DMU0</accession>
<evidence type="ECO:0000256" key="2">
    <source>
        <dbReference type="ARBA" id="ARBA00022723"/>
    </source>
</evidence>
<keyword evidence="9" id="KW-1185">Reference proteome</keyword>
<dbReference type="PROSITE" id="PS51296">
    <property type="entry name" value="RIESKE"/>
    <property type="match status" value="1"/>
</dbReference>
<keyword evidence="2" id="KW-0479">Metal-binding</keyword>
<dbReference type="InterPro" id="IPR036922">
    <property type="entry name" value="Rieske_2Fe-2S_sf"/>
</dbReference>
<evidence type="ECO:0000259" key="7">
    <source>
        <dbReference type="PROSITE" id="PS51296"/>
    </source>
</evidence>
<evidence type="ECO:0000256" key="4">
    <source>
        <dbReference type="ARBA" id="ARBA00023014"/>
    </source>
</evidence>
<feature type="domain" description="Rieske" evidence="7">
    <location>
        <begin position="63"/>
        <end position="158"/>
    </location>
</feature>
<evidence type="ECO:0000313" key="9">
    <source>
        <dbReference type="Proteomes" id="UP001242010"/>
    </source>
</evidence>
<dbReference type="InterPro" id="IPR017941">
    <property type="entry name" value="Rieske_2Fe-2S"/>
</dbReference>
<keyword evidence="4" id="KW-0411">Iron-sulfur</keyword>
<feature type="transmembrane region" description="Helical" evidence="6">
    <location>
        <begin position="23"/>
        <end position="43"/>
    </location>
</feature>
<dbReference type="Gene3D" id="2.102.10.10">
    <property type="entry name" value="Rieske [2Fe-2S] iron-sulphur domain"/>
    <property type="match status" value="1"/>
</dbReference>
<proteinExistence type="predicted"/>
<keyword evidence="6" id="KW-0812">Transmembrane</keyword>
<keyword evidence="1" id="KW-0001">2Fe-2S</keyword>
<evidence type="ECO:0000256" key="5">
    <source>
        <dbReference type="SAM" id="MobiDB-lite"/>
    </source>
</evidence>
<gene>
    <name evidence="8" type="ORF">GETHOR_02960</name>
</gene>
<dbReference type="SUPFAM" id="SSF50022">
    <property type="entry name" value="ISP domain"/>
    <property type="match status" value="1"/>
</dbReference>
<reference evidence="9" key="1">
    <citation type="journal article" date="2023" name="Int. J. Syst. Evol. Microbiol.">
        <title>Mesoterricola silvestris gen. nov., sp. nov., Mesoterricola sediminis sp. nov., Geothrix oryzae sp. nov., Geothrix edaphica sp. nov., Geothrix rubra sp. nov., and Geothrix limicola sp. nov., six novel members of Acidobacteriota isolated from soils.</title>
        <authorList>
            <person name="Itoh H."/>
            <person name="Sugisawa Y."/>
            <person name="Mise K."/>
            <person name="Xu Z."/>
            <person name="Kuniyasu M."/>
            <person name="Ushijima N."/>
            <person name="Kawano K."/>
            <person name="Kobayashi E."/>
            <person name="Shiratori Y."/>
            <person name="Masuda Y."/>
            <person name="Senoo K."/>
        </authorList>
    </citation>
    <scope>NUCLEOTIDE SEQUENCE [LARGE SCALE GENOMIC DNA]</scope>
    <source>
        <strain evidence="9">Red222</strain>
    </source>
</reference>
<dbReference type="Pfam" id="PF00355">
    <property type="entry name" value="Rieske"/>
    <property type="match status" value="1"/>
</dbReference>
<evidence type="ECO:0000313" key="8">
    <source>
        <dbReference type="EMBL" id="BDU68195.1"/>
    </source>
</evidence>
<keyword evidence="6" id="KW-0472">Membrane</keyword>
<dbReference type="Proteomes" id="UP001242010">
    <property type="component" value="Chromosome"/>
</dbReference>
<evidence type="ECO:0000256" key="1">
    <source>
        <dbReference type="ARBA" id="ARBA00022714"/>
    </source>
</evidence>